<protein>
    <submittedName>
        <fullName evidence="6">Uncharacterized protein</fullName>
    </submittedName>
</protein>
<keyword evidence="2 4" id="KW-0479">Metal-binding</keyword>
<evidence type="ECO:0000256" key="2">
    <source>
        <dbReference type="ARBA" id="ARBA00022723"/>
    </source>
</evidence>
<evidence type="ECO:0000313" key="7">
    <source>
        <dbReference type="Proteomes" id="UP000518266"/>
    </source>
</evidence>
<dbReference type="GO" id="GO:0003834">
    <property type="term" value="F:beta-carotene 15,15'-dioxygenase activity"/>
    <property type="evidence" value="ECO:0007669"/>
    <property type="project" value="TreeGrafter"/>
</dbReference>
<dbReference type="PANTHER" id="PTHR10543:SF107">
    <property type="entry name" value="BETA-CAROTENE 15, 15-DIOXYGENASE 2"/>
    <property type="match status" value="1"/>
</dbReference>
<dbReference type="GO" id="GO:0005739">
    <property type="term" value="C:mitochondrion"/>
    <property type="evidence" value="ECO:0007669"/>
    <property type="project" value="TreeGrafter"/>
</dbReference>
<dbReference type="InterPro" id="IPR004294">
    <property type="entry name" value="Carotenoid_Oase"/>
</dbReference>
<dbReference type="OrthoDB" id="407010at2759"/>
<gene>
    <name evidence="6" type="ORF">F7725_012491</name>
</gene>
<organism evidence="6 7">
    <name type="scientific">Dissostichus mawsoni</name>
    <name type="common">Antarctic cod</name>
    <dbReference type="NCBI Taxonomy" id="36200"/>
    <lineage>
        <taxon>Eukaryota</taxon>
        <taxon>Metazoa</taxon>
        <taxon>Chordata</taxon>
        <taxon>Craniata</taxon>
        <taxon>Vertebrata</taxon>
        <taxon>Euteleostomi</taxon>
        <taxon>Actinopterygii</taxon>
        <taxon>Neopterygii</taxon>
        <taxon>Teleostei</taxon>
        <taxon>Neoteleostei</taxon>
        <taxon>Acanthomorphata</taxon>
        <taxon>Eupercaria</taxon>
        <taxon>Perciformes</taxon>
        <taxon>Notothenioidei</taxon>
        <taxon>Nototheniidae</taxon>
        <taxon>Dissostichus</taxon>
    </lineage>
</organism>
<dbReference type="EMBL" id="JAAKFY010000010">
    <property type="protein sequence ID" value="KAF3850719.1"/>
    <property type="molecule type" value="Genomic_DNA"/>
</dbReference>
<evidence type="ECO:0000313" key="6">
    <source>
        <dbReference type="EMBL" id="KAF3850719.1"/>
    </source>
</evidence>
<dbReference type="AlphaFoldDB" id="A0A7J5YPQ0"/>
<comment type="similarity">
    <text evidence="1 5">Belongs to the carotenoid oxygenase family.</text>
</comment>
<keyword evidence="3 4" id="KW-0408">Iron</keyword>
<dbReference type="GO" id="GO:0042574">
    <property type="term" value="P:retinal metabolic process"/>
    <property type="evidence" value="ECO:0007669"/>
    <property type="project" value="TreeGrafter"/>
</dbReference>
<dbReference type="GO" id="GO:0010436">
    <property type="term" value="F:carotenoid dioxygenase activity"/>
    <property type="evidence" value="ECO:0007669"/>
    <property type="project" value="TreeGrafter"/>
</dbReference>
<dbReference type="GO" id="GO:0046872">
    <property type="term" value="F:metal ion binding"/>
    <property type="evidence" value="ECO:0007669"/>
    <property type="project" value="UniProtKB-KW"/>
</dbReference>
<dbReference type="PANTHER" id="PTHR10543">
    <property type="entry name" value="BETA-CAROTENE DIOXYGENASE"/>
    <property type="match status" value="1"/>
</dbReference>
<comment type="caution">
    <text evidence="6">The sequence shown here is derived from an EMBL/GenBank/DDBJ whole genome shotgun (WGS) entry which is preliminary data.</text>
</comment>
<evidence type="ECO:0000256" key="1">
    <source>
        <dbReference type="ARBA" id="ARBA00006787"/>
    </source>
</evidence>
<evidence type="ECO:0000256" key="3">
    <source>
        <dbReference type="ARBA" id="ARBA00023004"/>
    </source>
</evidence>
<name>A0A7J5YPQ0_DISMA</name>
<dbReference type="Pfam" id="PF03055">
    <property type="entry name" value="RPE65"/>
    <property type="match status" value="1"/>
</dbReference>
<keyword evidence="7" id="KW-1185">Reference proteome</keyword>
<evidence type="ECO:0000256" key="5">
    <source>
        <dbReference type="RuleBase" id="RU003799"/>
    </source>
</evidence>
<proteinExistence type="inferred from homology"/>
<comment type="cofactor">
    <cofactor evidence="4">
        <name>Fe(2+)</name>
        <dbReference type="ChEBI" id="CHEBI:29033"/>
    </cofactor>
    <text evidence="4">Binds 1 Fe(2+) ion per subunit.</text>
</comment>
<accession>A0A7J5YPQ0</accession>
<dbReference type="Proteomes" id="UP000518266">
    <property type="component" value="Unassembled WGS sequence"/>
</dbReference>
<reference evidence="6 7" key="1">
    <citation type="submission" date="2020-03" db="EMBL/GenBank/DDBJ databases">
        <title>Dissostichus mawsoni Genome sequencing and assembly.</title>
        <authorList>
            <person name="Park H."/>
        </authorList>
    </citation>
    <scope>NUCLEOTIDE SEQUENCE [LARGE SCALE GENOMIC DNA]</scope>
    <source>
        <strain evidence="6">DM0001</strain>
        <tissue evidence="6">Muscle</tissue>
    </source>
</reference>
<dbReference type="GO" id="GO:0016121">
    <property type="term" value="P:carotene catabolic process"/>
    <property type="evidence" value="ECO:0007669"/>
    <property type="project" value="TreeGrafter"/>
</dbReference>
<feature type="binding site" evidence="4">
    <location>
        <position position="190"/>
    </location>
    <ligand>
        <name>Fe cation</name>
        <dbReference type="ChEBI" id="CHEBI:24875"/>
        <note>catalytic</note>
    </ligand>
</feature>
<evidence type="ECO:0000256" key="4">
    <source>
        <dbReference type="PIRSR" id="PIRSR604294-1"/>
    </source>
</evidence>
<sequence>MFLPLAMSTEASTMGIMLIDASAEAQRDTHSFKLSTTGNTRSECGSAHSHWQKCPPGKGLESIAPLLQSVEETPDPIPTTIKGTGNVTYSSRFLQSDSYVQNSEKNRIVVSEFGTLAMPDPCKNIFARFFSRFSVPKATDNASVNFVKYKGDYYVSTETNYMRRVDPQSLETKEKVDWTQYIAVNSATAHPHYDRFFYNIIRVPPPEENAAKEDSADLTGAKVICSIRALNPGNLPIITALNYIVFIEQPIKLDLLKFMLYRIQGKSFHKIMTWEPQYETIFHLVNRHTGEGVR</sequence>